<proteinExistence type="predicted"/>
<organism evidence="2 3">
    <name type="scientific">Zunongwangia atlantica 22II14-10F7</name>
    <dbReference type="NCBI Taxonomy" id="1185767"/>
    <lineage>
        <taxon>Bacteria</taxon>
        <taxon>Pseudomonadati</taxon>
        <taxon>Bacteroidota</taxon>
        <taxon>Flavobacteriia</taxon>
        <taxon>Flavobacteriales</taxon>
        <taxon>Flavobacteriaceae</taxon>
        <taxon>Zunongwangia</taxon>
    </lineage>
</organism>
<evidence type="ECO:0000313" key="3">
    <source>
        <dbReference type="Proteomes" id="UP000192746"/>
    </source>
</evidence>
<feature type="transmembrane region" description="Helical" evidence="1">
    <location>
        <begin position="35"/>
        <end position="55"/>
    </location>
</feature>
<gene>
    <name evidence="2" type="ORF">IIF7_15975</name>
</gene>
<keyword evidence="1" id="KW-1133">Transmembrane helix</keyword>
<feature type="transmembrane region" description="Helical" evidence="1">
    <location>
        <begin position="62"/>
        <end position="78"/>
    </location>
</feature>
<keyword evidence="1" id="KW-0472">Membrane</keyword>
<keyword evidence="3" id="KW-1185">Reference proteome</keyword>
<keyword evidence="1" id="KW-0812">Transmembrane</keyword>
<dbReference type="AlphaFoldDB" id="A0A1Y1T0E9"/>
<comment type="caution">
    <text evidence="2">The sequence shown here is derived from an EMBL/GenBank/DDBJ whole genome shotgun (WGS) entry which is preliminary data.</text>
</comment>
<dbReference type="STRING" id="1185767.IIF7_15975"/>
<protein>
    <recommendedName>
        <fullName evidence="4">Transmembrane protein</fullName>
    </recommendedName>
</protein>
<name>A0A1Y1T0E9_9FLAO</name>
<feature type="transmembrane region" description="Helical" evidence="1">
    <location>
        <begin position="12"/>
        <end position="29"/>
    </location>
</feature>
<dbReference type="OrthoDB" id="1366637at2"/>
<dbReference type="Proteomes" id="UP000192746">
    <property type="component" value="Unassembled WGS sequence"/>
</dbReference>
<evidence type="ECO:0000256" key="1">
    <source>
        <dbReference type="SAM" id="Phobius"/>
    </source>
</evidence>
<reference evidence="2 3" key="1">
    <citation type="submission" date="2013-04" db="EMBL/GenBank/DDBJ databases">
        <title>Zunongwangia sp. 22II14-10F7 Genome Sequencing.</title>
        <authorList>
            <person name="Lai Q."/>
            <person name="Shao Z."/>
        </authorList>
    </citation>
    <scope>NUCLEOTIDE SEQUENCE [LARGE SCALE GENOMIC DNA]</scope>
    <source>
        <strain evidence="2 3">22II14-10F7</strain>
    </source>
</reference>
<dbReference type="EMBL" id="ARYN01000015">
    <property type="protein sequence ID" value="ORL44496.1"/>
    <property type="molecule type" value="Genomic_DNA"/>
</dbReference>
<evidence type="ECO:0008006" key="4">
    <source>
        <dbReference type="Google" id="ProtNLM"/>
    </source>
</evidence>
<sequence>MAQRYLIIFTKLIFIYCLFYVIMKILAVFQGAWLYANLIMAFPVLILGLLGAYFVKIKKYNWIYVIISAILISIIRYYEQGWLLGLHNYFGAN</sequence>
<dbReference type="RefSeq" id="WP_084842709.1">
    <property type="nucleotide sequence ID" value="NZ_ARYN01000015.1"/>
</dbReference>
<accession>A0A1Y1T0E9</accession>
<evidence type="ECO:0000313" key="2">
    <source>
        <dbReference type="EMBL" id="ORL44496.1"/>
    </source>
</evidence>